<dbReference type="Pfam" id="PF00488">
    <property type="entry name" value="MutS_V"/>
    <property type="match status" value="1"/>
</dbReference>
<dbReference type="InterPro" id="IPR027417">
    <property type="entry name" value="P-loop_NTPase"/>
</dbReference>
<sequence>MHQPLLTAIGKELSVRSAKAAKTGEGVLDESTFNAIEVGRLFDAVNYAGTIAGQATLYRSLAHPLSSIDTITAKQDALKELDSNADLRARIEALVQQAAKHEEEFYRLLFGTFLGTLGDPRDKMETGGYGHKTYRQGTELMLGLVKGAHGLPTPESPYLRARLDTLKAFDSTRSYVLMKGPAYLTERAIKTKAEKWLLTPAIKFRPTLFKPRLIIMLLIAVGLLAHYAPALGVSRQVLPAIMTLLLPSVLLYGPLIGGFDRDSIIYPLRDGYRNSREVQQALEALGQIDELLSFHRYAEAFGSSTVLPALIDADQHAMILKTVRNPILGKGNTDYVPNDLDLNGARLAFITGPNGGGKTAFCKTIAQVQVLAQIGCYVPAEAAQVSVADRIFYQVPESNSLADREGRFGTELQRTKAIFFASSPKSLVILDELAEGTTYQEKLEISRTILGGFHQVGNNTILVTHNHELAEQFQKRDVGLYRQAEFVHNSPTYRLIEGISRVSHADKVARRIGFAKEDIEKHLAERGYGGEGVTSPEEDAPDPT</sequence>
<reference evidence="7 8" key="1">
    <citation type="journal article" date="2021" name="bioRxiv">
        <title>Unraveling nitrogen, sulfur and carbon metabolic pathways and microbial community transcriptional responses to substrate deprivation and toxicity stresses in a bioreactor mimicking anoxic brackish coastal sediment conditions.</title>
        <authorList>
            <person name="Martins P.D."/>
            <person name="Echeveste M.J."/>
            <person name="Arshad A."/>
            <person name="Kurth J."/>
            <person name="Ouboter H."/>
            <person name="Jetten M.S.M."/>
            <person name="Welte C.U."/>
        </authorList>
    </citation>
    <scope>NUCLEOTIDE SEQUENCE [LARGE SCALE GENOMIC DNA]</scope>
    <source>
        <strain evidence="7">MAG_38</strain>
    </source>
</reference>
<keyword evidence="2" id="KW-0067">ATP-binding</keyword>
<dbReference type="SMART" id="SM00534">
    <property type="entry name" value="MUTSac"/>
    <property type="match status" value="1"/>
</dbReference>
<dbReference type="Gene3D" id="1.10.1420.10">
    <property type="match status" value="1"/>
</dbReference>
<dbReference type="GO" id="GO:0006298">
    <property type="term" value="P:mismatch repair"/>
    <property type="evidence" value="ECO:0007669"/>
    <property type="project" value="InterPro"/>
</dbReference>
<keyword evidence="5" id="KW-1133">Transmembrane helix</keyword>
<organism evidence="7 8">
    <name type="scientific">Candidatus Methylomirabilis tolerans</name>
    <dbReference type="NCBI Taxonomy" id="3123416"/>
    <lineage>
        <taxon>Bacteria</taxon>
        <taxon>Candidatus Methylomirabilota</taxon>
        <taxon>Candidatus Methylomirabilia</taxon>
        <taxon>Candidatus Methylomirabilales</taxon>
        <taxon>Candidatus Methylomirabilaceae</taxon>
        <taxon>Candidatus Methylomirabilis</taxon>
    </lineage>
</organism>
<proteinExistence type="predicted"/>
<keyword evidence="3" id="KW-0238">DNA-binding</keyword>
<feature type="domain" description="DNA mismatch repair proteins mutS family" evidence="6">
    <location>
        <begin position="345"/>
        <end position="527"/>
    </location>
</feature>
<dbReference type="PANTHER" id="PTHR11361:SF34">
    <property type="entry name" value="DNA MISMATCH REPAIR PROTEIN MSH1, MITOCHONDRIAL"/>
    <property type="match status" value="1"/>
</dbReference>
<dbReference type="Proteomes" id="UP001197609">
    <property type="component" value="Unassembled WGS sequence"/>
</dbReference>
<feature type="region of interest" description="Disordered" evidence="4">
    <location>
        <begin position="523"/>
        <end position="544"/>
    </location>
</feature>
<evidence type="ECO:0000259" key="6">
    <source>
        <dbReference type="SMART" id="SM00534"/>
    </source>
</evidence>
<dbReference type="AlphaFoldDB" id="A0AAJ1EL17"/>
<evidence type="ECO:0000256" key="1">
    <source>
        <dbReference type="ARBA" id="ARBA00022741"/>
    </source>
</evidence>
<dbReference type="CDD" id="cd03243">
    <property type="entry name" value="ABC_MutS_homologs"/>
    <property type="match status" value="1"/>
</dbReference>
<evidence type="ECO:0000256" key="2">
    <source>
        <dbReference type="ARBA" id="ARBA00022840"/>
    </source>
</evidence>
<dbReference type="EMBL" id="JAIOIU010000133">
    <property type="protein sequence ID" value="MBZ0160542.1"/>
    <property type="molecule type" value="Genomic_DNA"/>
</dbReference>
<evidence type="ECO:0000313" key="7">
    <source>
        <dbReference type="EMBL" id="MBZ0160542.1"/>
    </source>
</evidence>
<comment type="caution">
    <text evidence="7">The sequence shown here is derived from an EMBL/GenBank/DDBJ whole genome shotgun (WGS) entry which is preliminary data.</text>
</comment>
<evidence type="ECO:0000256" key="5">
    <source>
        <dbReference type="SAM" id="Phobius"/>
    </source>
</evidence>
<dbReference type="InterPro" id="IPR036187">
    <property type="entry name" value="DNA_mismatch_repair_MutS_sf"/>
</dbReference>
<dbReference type="GO" id="GO:0005524">
    <property type="term" value="F:ATP binding"/>
    <property type="evidence" value="ECO:0007669"/>
    <property type="project" value="UniProtKB-KW"/>
</dbReference>
<name>A0AAJ1EL17_9BACT</name>
<accession>A0AAJ1EL17</accession>
<evidence type="ECO:0000256" key="4">
    <source>
        <dbReference type="SAM" id="MobiDB-lite"/>
    </source>
</evidence>
<keyword evidence="5" id="KW-0812">Transmembrane</keyword>
<dbReference type="GO" id="GO:0030983">
    <property type="term" value="F:mismatched DNA binding"/>
    <property type="evidence" value="ECO:0007669"/>
    <property type="project" value="InterPro"/>
</dbReference>
<evidence type="ECO:0000256" key="3">
    <source>
        <dbReference type="ARBA" id="ARBA00023125"/>
    </source>
</evidence>
<dbReference type="GO" id="GO:0140664">
    <property type="term" value="F:ATP-dependent DNA damage sensor activity"/>
    <property type="evidence" value="ECO:0007669"/>
    <property type="project" value="InterPro"/>
</dbReference>
<evidence type="ECO:0000313" key="8">
    <source>
        <dbReference type="Proteomes" id="UP001197609"/>
    </source>
</evidence>
<dbReference type="SUPFAM" id="SSF48334">
    <property type="entry name" value="DNA repair protein MutS, domain III"/>
    <property type="match status" value="1"/>
</dbReference>
<dbReference type="SUPFAM" id="SSF52540">
    <property type="entry name" value="P-loop containing nucleoside triphosphate hydrolases"/>
    <property type="match status" value="1"/>
</dbReference>
<dbReference type="InterPro" id="IPR045076">
    <property type="entry name" value="MutS"/>
</dbReference>
<gene>
    <name evidence="7" type="ORF">K8G79_10480</name>
</gene>
<dbReference type="Gene3D" id="3.40.50.300">
    <property type="entry name" value="P-loop containing nucleotide triphosphate hydrolases"/>
    <property type="match status" value="1"/>
</dbReference>
<dbReference type="InterPro" id="IPR000432">
    <property type="entry name" value="DNA_mismatch_repair_MutS_C"/>
</dbReference>
<protein>
    <submittedName>
        <fullName evidence="7">DNA mismatch repair protein MutS</fullName>
    </submittedName>
</protein>
<feature type="transmembrane region" description="Helical" evidence="5">
    <location>
        <begin position="213"/>
        <end position="231"/>
    </location>
</feature>
<feature type="transmembrane region" description="Helical" evidence="5">
    <location>
        <begin position="237"/>
        <end position="259"/>
    </location>
</feature>
<keyword evidence="5" id="KW-0472">Membrane</keyword>
<dbReference type="PANTHER" id="PTHR11361">
    <property type="entry name" value="DNA MISMATCH REPAIR PROTEIN MUTS FAMILY MEMBER"/>
    <property type="match status" value="1"/>
</dbReference>
<keyword evidence="1" id="KW-0547">Nucleotide-binding</keyword>